<organism evidence="1 2">
    <name type="scientific">Nocardioides panaciterrulae</name>
    <dbReference type="NCBI Taxonomy" id="661492"/>
    <lineage>
        <taxon>Bacteria</taxon>
        <taxon>Bacillati</taxon>
        <taxon>Actinomycetota</taxon>
        <taxon>Actinomycetes</taxon>
        <taxon>Propionibacteriales</taxon>
        <taxon>Nocardioidaceae</taxon>
        <taxon>Nocardioides</taxon>
    </lineage>
</organism>
<evidence type="ECO:0000313" key="2">
    <source>
        <dbReference type="Proteomes" id="UP000535511"/>
    </source>
</evidence>
<gene>
    <name evidence="1" type="ORF">BJZ21_002302</name>
</gene>
<protein>
    <submittedName>
        <fullName evidence="1">Putative RNA-binding Zn-ribbon protein involved in translation (DUF1610 family)</fullName>
    </submittedName>
</protein>
<proteinExistence type="predicted"/>
<comment type="caution">
    <text evidence="1">The sequence shown here is derived from an EMBL/GenBank/DDBJ whole genome shotgun (WGS) entry which is preliminary data.</text>
</comment>
<reference evidence="1 2" key="1">
    <citation type="submission" date="2020-07" db="EMBL/GenBank/DDBJ databases">
        <title>Sequencing the genomes of 1000 actinobacteria strains.</title>
        <authorList>
            <person name="Klenk H.-P."/>
        </authorList>
    </citation>
    <scope>NUCLEOTIDE SEQUENCE [LARGE SCALE GENOMIC DNA]</scope>
    <source>
        <strain evidence="1 2">DSM 21350</strain>
    </source>
</reference>
<dbReference type="Pfam" id="PF07295">
    <property type="entry name" value="DUF1451"/>
    <property type="match status" value="1"/>
</dbReference>
<dbReference type="RefSeq" id="WP_179663881.1">
    <property type="nucleotide sequence ID" value="NZ_JACCBG010000001.1"/>
</dbReference>
<keyword evidence="2" id="KW-1185">Reference proteome</keyword>
<sequence>MSYLDDAKKRLTDGIDALKNVVLDAQRAKIEAETLDGVVELVALRAFSLLETYLEELFYLCMLLQHGAACIAPVLPVSSRAEVELLIYSDGRRRESFLTWLPYDASLDRADAYLVRGEPYSWLRNRPVEVAALKELTVVRNAVAHPSAHAATFLSDLAKDKGYQVTRPADYLKSLRTGSWEVLLMLTQVSVIATALAETSELGADAILQPEASFQAGQKAPAGTFACTHCGEEKTIEVRAKLGTCPSCGVTERCAECGHTKASSTTWARRLV</sequence>
<name>A0A7Y9JCG0_9ACTN</name>
<dbReference type="Proteomes" id="UP000535511">
    <property type="component" value="Unassembled WGS sequence"/>
</dbReference>
<dbReference type="InterPro" id="IPR009912">
    <property type="entry name" value="DUF1451"/>
</dbReference>
<dbReference type="AlphaFoldDB" id="A0A7Y9JCG0"/>
<evidence type="ECO:0000313" key="1">
    <source>
        <dbReference type="EMBL" id="NYD42219.1"/>
    </source>
</evidence>
<accession>A0A7Y9JCG0</accession>
<dbReference type="EMBL" id="JACCBG010000001">
    <property type="protein sequence ID" value="NYD42219.1"/>
    <property type="molecule type" value="Genomic_DNA"/>
</dbReference>